<name>R7UET5_CAPTE</name>
<feature type="binding site" evidence="4">
    <location>
        <position position="96"/>
    </location>
    <ligand>
        <name>3'-phosphoadenylyl sulfate</name>
        <dbReference type="ChEBI" id="CHEBI:58339"/>
    </ligand>
</feature>
<dbReference type="InterPro" id="IPR027417">
    <property type="entry name" value="P-loop_NTPase"/>
</dbReference>
<dbReference type="HOGENOM" id="CLU_017703_0_0_1"/>
<accession>R7UET5</accession>
<dbReference type="OMA" id="HKYLERW"/>
<dbReference type="PANTHER" id="PTHR10605">
    <property type="entry name" value="HEPARAN SULFATE SULFOTRANSFERASE"/>
    <property type="match status" value="1"/>
</dbReference>
<dbReference type="PANTHER" id="PTHR10605:SF65">
    <property type="entry name" value="GH20068P"/>
    <property type="match status" value="1"/>
</dbReference>
<feature type="binding site" evidence="4">
    <location>
        <position position="104"/>
    </location>
    <ligand>
        <name>3'-phosphoadenylyl sulfate</name>
        <dbReference type="ChEBI" id="CHEBI:58339"/>
    </ligand>
</feature>
<gene>
    <name evidence="7" type="ORF">CAPTEDRAFT_64938</name>
</gene>
<dbReference type="InterPro" id="IPR000863">
    <property type="entry name" value="Sulfotransferase_dom"/>
</dbReference>
<feature type="non-terminal residue" evidence="7">
    <location>
        <position position="1"/>
    </location>
</feature>
<dbReference type="EnsemblMetazoa" id="CapteT64938">
    <property type="protein sequence ID" value="CapteP64938"/>
    <property type="gene ID" value="CapteG64938"/>
</dbReference>
<evidence type="ECO:0000259" key="6">
    <source>
        <dbReference type="Pfam" id="PF00685"/>
    </source>
</evidence>
<feature type="non-terminal residue" evidence="7">
    <location>
        <position position="261"/>
    </location>
</feature>
<evidence type="ECO:0000256" key="3">
    <source>
        <dbReference type="PIRSR" id="PIRSR637359-1"/>
    </source>
</evidence>
<dbReference type="Pfam" id="PF00685">
    <property type="entry name" value="Sulfotransfer_1"/>
    <property type="match status" value="1"/>
</dbReference>
<protein>
    <recommendedName>
        <fullName evidence="6">Sulfotransferase domain-containing protein</fullName>
    </recommendedName>
</protein>
<feature type="binding site" evidence="4">
    <location>
        <position position="214"/>
    </location>
    <ligand>
        <name>3'-phosphoadenylyl sulfate</name>
        <dbReference type="ChEBI" id="CHEBI:58339"/>
    </ligand>
</feature>
<evidence type="ECO:0000313" key="7">
    <source>
        <dbReference type="EMBL" id="ELU04474.1"/>
    </source>
</evidence>
<keyword evidence="9" id="KW-1185">Reference proteome</keyword>
<dbReference type="Gene3D" id="3.40.50.300">
    <property type="entry name" value="P-loop containing nucleotide triphosphate hydrolases"/>
    <property type="match status" value="1"/>
</dbReference>
<evidence type="ECO:0000313" key="9">
    <source>
        <dbReference type="Proteomes" id="UP000014760"/>
    </source>
</evidence>
<dbReference type="OrthoDB" id="411451at2759"/>
<sequence>QKAPEGILIGVRKGGTGAILRFLAMNPRIRIYPGEIMFFIRDELYELGSEWYIKKMPFTAQNEISFEKSADYFTEPNVPERIWQMNPKQKILLTLRDPVIRLVSEHYFHLRRCTFGKSLPYCARYANQTLDEIYIRPGTREVNEDYKPFTRSLYHDHLKRWFDIFPREQILIIDGENFAKNNPAGPLRTMEEFLGVEPYITEDMFYRDDAKGFYCPVETGCIEGKGHSNAPPSQETIEILREYFKPHNEKLYELLGYQFEW</sequence>
<evidence type="ECO:0000256" key="5">
    <source>
        <dbReference type="PIRSR" id="PIRSR637359-3"/>
    </source>
</evidence>
<dbReference type="SUPFAM" id="SSF52540">
    <property type="entry name" value="P-loop containing nucleoside triphosphate hydrolases"/>
    <property type="match status" value="1"/>
</dbReference>
<dbReference type="GO" id="GO:0008467">
    <property type="term" value="F:[heparan sulfate]-glucosamine 3-sulfotransferase activity"/>
    <property type="evidence" value="ECO:0007669"/>
    <property type="project" value="TreeGrafter"/>
</dbReference>
<evidence type="ECO:0000256" key="4">
    <source>
        <dbReference type="PIRSR" id="PIRSR637359-2"/>
    </source>
</evidence>
<reference evidence="7 9" key="2">
    <citation type="journal article" date="2013" name="Nature">
        <title>Insights into bilaterian evolution from three spiralian genomes.</title>
        <authorList>
            <person name="Simakov O."/>
            <person name="Marletaz F."/>
            <person name="Cho S.J."/>
            <person name="Edsinger-Gonzales E."/>
            <person name="Havlak P."/>
            <person name="Hellsten U."/>
            <person name="Kuo D.H."/>
            <person name="Larsson T."/>
            <person name="Lv J."/>
            <person name="Arendt D."/>
            <person name="Savage R."/>
            <person name="Osoegawa K."/>
            <person name="de Jong P."/>
            <person name="Grimwood J."/>
            <person name="Chapman J.A."/>
            <person name="Shapiro H."/>
            <person name="Aerts A."/>
            <person name="Otillar R.P."/>
            <person name="Terry A.Y."/>
            <person name="Boore J.L."/>
            <person name="Grigoriev I.V."/>
            <person name="Lindberg D.R."/>
            <person name="Seaver E.C."/>
            <person name="Weisblat D.A."/>
            <person name="Putnam N.H."/>
            <person name="Rokhsar D.S."/>
        </authorList>
    </citation>
    <scope>NUCLEOTIDE SEQUENCE</scope>
    <source>
        <strain evidence="7 9">I ESC-2004</strain>
    </source>
</reference>
<keyword evidence="5" id="KW-1015">Disulfide bond</keyword>
<dbReference type="STRING" id="283909.R7UET5"/>
<organism evidence="7">
    <name type="scientific">Capitella teleta</name>
    <name type="common">Polychaete worm</name>
    <dbReference type="NCBI Taxonomy" id="283909"/>
    <lineage>
        <taxon>Eukaryota</taxon>
        <taxon>Metazoa</taxon>
        <taxon>Spiralia</taxon>
        <taxon>Lophotrochozoa</taxon>
        <taxon>Annelida</taxon>
        <taxon>Polychaeta</taxon>
        <taxon>Sedentaria</taxon>
        <taxon>Scolecida</taxon>
        <taxon>Capitellidae</taxon>
        <taxon>Capitella</taxon>
    </lineage>
</organism>
<evidence type="ECO:0000313" key="8">
    <source>
        <dbReference type="EnsemblMetazoa" id="CapteP64938"/>
    </source>
</evidence>
<keyword evidence="2" id="KW-0325">Glycoprotein</keyword>
<dbReference type="Proteomes" id="UP000014760">
    <property type="component" value="Unassembled WGS sequence"/>
</dbReference>
<reference evidence="9" key="1">
    <citation type="submission" date="2012-12" db="EMBL/GenBank/DDBJ databases">
        <authorList>
            <person name="Hellsten U."/>
            <person name="Grimwood J."/>
            <person name="Chapman J.A."/>
            <person name="Shapiro H."/>
            <person name="Aerts A."/>
            <person name="Otillar R.P."/>
            <person name="Terry A.Y."/>
            <person name="Boore J.L."/>
            <person name="Simakov O."/>
            <person name="Marletaz F."/>
            <person name="Cho S.-J."/>
            <person name="Edsinger-Gonzales E."/>
            <person name="Havlak P."/>
            <person name="Kuo D.-H."/>
            <person name="Larsson T."/>
            <person name="Lv J."/>
            <person name="Arendt D."/>
            <person name="Savage R."/>
            <person name="Osoegawa K."/>
            <person name="de Jong P."/>
            <person name="Lindberg D.R."/>
            <person name="Seaver E.C."/>
            <person name="Weisblat D.A."/>
            <person name="Putnam N.H."/>
            <person name="Grigoriev I.V."/>
            <person name="Rokhsar D.S."/>
        </authorList>
    </citation>
    <scope>NUCLEOTIDE SEQUENCE</scope>
    <source>
        <strain evidence="9">I ESC-2004</strain>
    </source>
</reference>
<feature type="active site" description="For sulfotransferase activity" evidence="3">
    <location>
        <position position="13"/>
    </location>
</feature>
<feature type="disulfide bond" evidence="5">
    <location>
        <begin position="215"/>
        <end position="221"/>
    </location>
</feature>
<dbReference type="AlphaFoldDB" id="R7UET5"/>
<evidence type="ECO:0000256" key="1">
    <source>
        <dbReference type="ARBA" id="ARBA00022679"/>
    </source>
</evidence>
<proteinExistence type="predicted"/>
<dbReference type="EMBL" id="KB302274">
    <property type="protein sequence ID" value="ELU04474.1"/>
    <property type="molecule type" value="Genomic_DNA"/>
</dbReference>
<feature type="domain" description="Sulfotransferase" evidence="6">
    <location>
        <begin position="7"/>
        <end position="216"/>
    </location>
</feature>
<keyword evidence="1" id="KW-0808">Transferase</keyword>
<dbReference type="EMBL" id="AMQN01008147">
    <property type="status" value="NOT_ANNOTATED_CDS"/>
    <property type="molecule type" value="Genomic_DNA"/>
</dbReference>
<evidence type="ECO:0000256" key="2">
    <source>
        <dbReference type="ARBA" id="ARBA00023180"/>
    </source>
</evidence>
<reference evidence="8" key="3">
    <citation type="submission" date="2015-06" db="UniProtKB">
        <authorList>
            <consortium name="EnsemblMetazoa"/>
        </authorList>
    </citation>
    <scope>IDENTIFICATION</scope>
</reference>
<dbReference type="InterPro" id="IPR037359">
    <property type="entry name" value="NST/OST"/>
</dbReference>